<evidence type="ECO:0008006" key="5">
    <source>
        <dbReference type="Google" id="ProtNLM"/>
    </source>
</evidence>
<evidence type="ECO:0000313" key="4">
    <source>
        <dbReference type="Proteomes" id="UP000546642"/>
    </source>
</evidence>
<evidence type="ECO:0000256" key="2">
    <source>
        <dbReference type="SAM" id="Phobius"/>
    </source>
</evidence>
<dbReference type="AlphaFoldDB" id="A0A7W9YF19"/>
<keyword evidence="4" id="KW-1185">Reference proteome</keyword>
<dbReference type="Proteomes" id="UP000546642">
    <property type="component" value="Unassembled WGS sequence"/>
</dbReference>
<keyword evidence="2" id="KW-0812">Transmembrane</keyword>
<name>A0A7W9YF19_9ACTN</name>
<dbReference type="EMBL" id="JACHDS010000001">
    <property type="protein sequence ID" value="MBB6170081.1"/>
    <property type="molecule type" value="Genomic_DNA"/>
</dbReference>
<evidence type="ECO:0000313" key="3">
    <source>
        <dbReference type="EMBL" id="MBB6170081.1"/>
    </source>
</evidence>
<feature type="transmembrane region" description="Helical" evidence="2">
    <location>
        <begin position="94"/>
        <end position="111"/>
    </location>
</feature>
<keyword evidence="2" id="KW-0472">Membrane</keyword>
<proteinExistence type="predicted"/>
<organism evidence="3 4">
    <name type="scientific">Nocardiopsis mwathae</name>
    <dbReference type="NCBI Taxonomy" id="1472723"/>
    <lineage>
        <taxon>Bacteria</taxon>
        <taxon>Bacillati</taxon>
        <taxon>Actinomycetota</taxon>
        <taxon>Actinomycetes</taxon>
        <taxon>Streptosporangiales</taxon>
        <taxon>Nocardiopsidaceae</taxon>
        <taxon>Nocardiopsis</taxon>
    </lineage>
</organism>
<sequence length="296" mass="30382">MANAAALTDHWLGRLTRPGARWARRARLTPAWMGKIGLILTVPAAVWFTEPGMRGAVIGSLFLAAALFTDAVADELTGQRRDALDTWSAAMLSRLRECVVYAGLALGGAWAGVPNAWAWAGGALIALALRDAVVAAHRAEPGPAPRGVPAPRRGADSPIAAVDPGAGADERTPSDPALTAKLFGSPPWGDAGGAVPHAGTVAGPTGPPEPECGRVGSAGATERTEGGQPSREDALYPIAARWLLGFPQAARFATIAMTITIWDPRVTFIALIVGCGVAVTAELVDQPVRAEAGSAG</sequence>
<gene>
    <name evidence="3" type="ORF">HNR23_000141</name>
</gene>
<dbReference type="RefSeq" id="WP_246421518.1">
    <property type="nucleotide sequence ID" value="NZ_JACHDS010000001.1"/>
</dbReference>
<comment type="caution">
    <text evidence="3">The sequence shown here is derived from an EMBL/GenBank/DDBJ whole genome shotgun (WGS) entry which is preliminary data.</text>
</comment>
<feature type="region of interest" description="Disordered" evidence="1">
    <location>
        <begin position="203"/>
        <end position="230"/>
    </location>
</feature>
<feature type="region of interest" description="Disordered" evidence="1">
    <location>
        <begin position="139"/>
        <end position="175"/>
    </location>
</feature>
<accession>A0A7W9YF19</accession>
<protein>
    <recommendedName>
        <fullName evidence="5">CDP-alcohol phosphatidyltransferase family protein</fullName>
    </recommendedName>
</protein>
<keyword evidence="2" id="KW-1133">Transmembrane helix</keyword>
<reference evidence="3 4" key="1">
    <citation type="submission" date="2020-08" db="EMBL/GenBank/DDBJ databases">
        <title>Sequencing the genomes of 1000 actinobacteria strains.</title>
        <authorList>
            <person name="Klenk H.-P."/>
        </authorList>
    </citation>
    <scope>NUCLEOTIDE SEQUENCE [LARGE SCALE GENOMIC DNA]</scope>
    <source>
        <strain evidence="3 4">DSM 46659</strain>
    </source>
</reference>
<evidence type="ECO:0000256" key="1">
    <source>
        <dbReference type="SAM" id="MobiDB-lite"/>
    </source>
</evidence>